<sequence>MIKRVLVTGATGFVGGTLCGQLAEAGFTVRAALRTEKNTPKAVSERVVVGDIGSRTDWQSALEGVDFVVHAAARAHVLNDSPANANLYMESNAHGTVRLADAAAAAGVQRLVFLSSVKVNGEDSGDGVYRPDDRPQPLDAYGRSKAKAEEGLREVCARTRLQGAIIRSPLVYGPGVRANFLRLLQWVDKRRPLPIGSVRNRRSMVSVWNLSHLLTHALSHPAAADGVWMVSDGQDVSTPELVRRLADAMGRRMTLLPVPVALLRIAGTLLGKGAEVKRLCGSLAVDASATRNQLGWTPALSLEEGLQRTVQWYLAEQGVHAG</sequence>
<dbReference type="SUPFAM" id="SSF51735">
    <property type="entry name" value="NAD(P)-binding Rossmann-fold domains"/>
    <property type="match status" value="1"/>
</dbReference>
<reference evidence="3" key="1">
    <citation type="journal article" date="2019" name="Int. J. Syst. Evol. Microbiol.">
        <title>The Global Catalogue of Microorganisms (GCM) 10K type strain sequencing project: providing services to taxonomists for standard genome sequencing and annotation.</title>
        <authorList>
            <consortium name="The Broad Institute Genomics Platform"/>
            <consortium name="The Broad Institute Genome Sequencing Center for Infectious Disease"/>
            <person name="Wu L."/>
            <person name="Ma J."/>
        </authorList>
    </citation>
    <scope>NUCLEOTIDE SEQUENCE [LARGE SCALE GENOMIC DNA]</scope>
    <source>
        <strain evidence="3">CGMCC 1.10759</strain>
    </source>
</reference>
<protein>
    <submittedName>
        <fullName evidence="2">NAD-dependent epimerase/dehydratase family protein</fullName>
    </submittedName>
</protein>
<dbReference type="InterPro" id="IPR001509">
    <property type="entry name" value="Epimerase_deHydtase"/>
</dbReference>
<evidence type="ECO:0000259" key="1">
    <source>
        <dbReference type="Pfam" id="PF01370"/>
    </source>
</evidence>
<evidence type="ECO:0000313" key="2">
    <source>
        <dbReference type="EMBL" id="MFC4313369.1"/>
    </source>
</evidence>
<keyword evidence="3" id="KW-1185">Reference proteome</keyword>
<name>A0ABV8T0L1_9GAMM</name>
<organism evidence="2 3">
    <name type="scientific">Steroidobacter flavus</name>
    <dbReference type="NCBI Taxonomy" id="1842136"/>
    <lineage>
        <taxon>Bacteria</taxon>
        <taxon>Pseudomonadati</taxon>
        <taxon>Pseudomonadota</taxon>
        <taxon>Gammaproteobacteria</taxon>
        <taxon>Steroidobacterales</taxon>
        <taxon>Steroidobacteraceae</taxon>
        <taxon>Steroidobacter</taxon>
    </lineage>
</organism>
<dbReference type="Proteomes" id="UP001595904">
    <property type="component" value="Unassembled WGS sequence"/>
</dbReference>
<gene>
    <name evidence="2" type="ORF">ACFPN2_30110</name>
</gene>
<dbReference type="InterPro" id="IPR036291">
    <property type="entry name" value="NAD(P)-bd_dom_sf"/>
</dbReference>
<dbReference type="RefSeq" id="WP_380603625.1">
    <property type="nucleotide sequence ID" value="NZ_JBHSDU010000015.1"/>
</dbReference>
<accession>A0ABV8T0L1</accession>
<dbReference type="Gene3D" id="3.40.50.720">
    <property type="entry name" value="NAD(P)-binding Rossmann-like Domain"/>
    <property type="match status" value="1"/>
</dbReference>
<feature type="domain" description="NAD-dependent epimerase/dehydratase" evidence="1">
    <location>
        <begin position="5"/>
        <end position="224"/>
    </location>
</feature>
<proteinExistence type="predicted"/>
<dbReference type="PANTHER" id="PTHR48079">
    <property type="entry name" value="PROTEIN YEEZ"/>
    <property type="match status" value="1"/>
</dbReference>
<dbReference type="EMBL" id="JBHSDU010000015">
    <property type="protein sequence ID" value="MFC4313369.1"/>
    <property type="molecule type" value="Genomic_DNA"/>
</dbReference>
<dbReference type="PANTHER" id="PTHR48079:SF6">
    <property type="entry name" value="NAD(P)-BINDING DOMAIN-CONTAINING PROTEIN-RELATED"/>
    <property type="match status" value="1"/>
</dbReference>
<dbReference type="Pfam" id="PF01370">
    <property type="entry name" value="Epimerase"/>
    <property type="match status" value="1"/>
</dbReference>
<comment type="caution">
    <text evidence="2">The sequence shown here is derived from an EMBL/GenBank/DDBJ whole genome shotgun (WGS) entry which is preliminary data.</text>
</comment>
<dbReference type="InterPro" id="IPR051783">
    <property type="entry name" value="NAD(P)-dependent_oxidoreduct"/>
</dbReference>
<evidence type="ECO:0000313" key="3">
    <source>
        <dbReference type="Proteomes" id="UP001595904"/>
    </source>
</evidence>